<dbReference type="STRING" id="3760.M5Y4P3"/>
<dbReference type="InterPro" id="IPR001480">
    <property type="entry name" value="Bulb-type_lectin_dom"/>
</dbReference>
<keyword evidence="5" id="KW-1185">Reference proteome</keyword>
<evidence type="ECO:0000256" key="2">
    <source>
        <dbReference type="ARBA" id="ARBA00023157"/>
    </source>
</evidence>
<dbReference type="SMART" id="SM00108">
    <property type="entry name" value="B_lectin"/>
    <property type="match status" value="1"/>
</dbReference>
<dbReference type="CDD" id="cd00028">
    <property type="entry name" value="B_lectin"/>
    <property type="match status" value="1"/>
</dbReference>
<dbReference type="Gene3D" id="2.90.10.10">
    <property type="entry name" value="Bulb-type lectin domain"/>
    <property type="match status" value="1"/>
</dbReference>
<sequence length="229" mass="25789">MTMLNLSLVCLISFFTFFSFSYPATDTLTSLDTLGDIQTLVSSGGIFKLGLFSENFSGYHYLGIWFTADPKKVVWVDRENPILDSSGLLQIQAGNLVLTDRRQVQLIVNSGSVAAVSTNTSATLHDTGNFVLKEVYTGTIIWQSFDLPKDDVIDTYYVAHINTTVVQLIFHFDFSIKDDVEIVVSVIIYDVCVSIVDVEKLNNVSYKYMRVVLKNLYVLFSETNNDHKY</sequence>
<dbReference type="InterPro" id="IPR036426">
    <property type="entry name" value="Bulb-type_lectin_dom_sf"/>
</dbReference>
<dbReference type="PANTHER" id="PTHR32444">
    <property type="entry name" value="BULB-TYPE LECTIN DOMAIN-CONTAINING PROTEIN"/>
    <property type="match status" value="1"/>
</dbReference>
<evidence type="ECO:0000313" key="4">
    <source>
        <dbReference type="EMBL" id="ONI34311.1"/>
    </source>
</evidence>
<keyword evidence="1" id="KW-0732">Signal</keyword>
<proteinExistence type="predicted"/>
<dbReference type="EMBL" id="CM007651">
    <property type="protein sequence ID" value="ONI34311.1"/>
    <property type="molecule type" value="Genomic_DNA"/>
</dbReference>
<protein>
    <submittedName>
        <fullName evidence="4">Uncharacterized protein</fullName>
    </submittedName>
</protein>
<dbReference type="Gramene" id="ONI34311">
    <property type="protein sequence ID" value="ONI34311"/>
    <property type="gene ID" value="PRUPE_1G474100"/>
</dbReference>
<name>M5Y4P3_PRUPE</name>
<dbReference type="SUPFAM" id="SSF51110">
    <property type="entry name" value="alpha-D-mannose-specific plant lectins"/>
    <property type="match status" value="1"/>
</dbReference>
<dbReference type="PROSITE" id="PS50927">
    <property type="entry name" value="BULB_LECTIN"/>
    <property type="match status" value="1"/>
</dbReference>
<dbReference type="Pfam" id="PF01453">
    <property type="entry name" value="B_lectin"/>
    <property type="match status" value="1"/>
</dbReference>
<dbReference type="AlphaFoldDB" id="M5Y4P3"/>
<gene>
    <name evidence="4" type="ORF">PRUPE_1G474100</name>
</gene>
<evidence type="ECO:0000256" key="3">
    <source>
        <dbReference type="ARBA" id="ARBA00023180"/>
    </source>
</evidence>
<keyword evidence="3" id="KW-0325">Glycoprotein</keyword>
<reference evidence="4 5" key="1">
    <citation type="journal article" date="2013" name="Nat. Genet.">
        <title>The high-quality draft genome of peach (Prunus persica) identifies unique patterns of genetic diversity, domestication and genome evolution.</title>
        <authorList>
            <consortium name="International Peach Genome Initiative"/>
            <person name="Verde I."/>
            <person name="Abbott A.G."/>
            <person name="Scalabrin S."/>
            <person name="Jung S."/>
            <person name="Shu S."/>
            <person name="Marroni F."/>
            <person name="Zhebentyayeva T."/>
            <person name="Dettori M.T."/>
            <person name="Grimwood J."/>
            <person name="Cattonaro F."/>
            <person name="Zuccolo A."/>
            <person name="Rossini L."/>
            <person name="Jenkins J."/>
            <person name="Vendramin E."/>
            <person name="Meisel L.A."/>
            <person name="Decroocq V."/>
            <person name="Sosinski B."/>
            <person name="Prochnik S."/>
            <person name="Mitros T."/>
            <person name="Policriti A."/>
            <person name="Cipriani G."/>
            <person name="Dondini L."/>
            <person name="Ficklin S."/>
            <person name="Goodstein D.M."/>
            <person name="Xuan P."/>
            <person name="Del Fabbro C."/>
            <person name="Aramini V."/>
            <person name="Copetti D."/>
            <person name="Gonzalez S."/>
            <person name="Horner D.S."/>
            <person name="Falchi R."/>
            <person name="Lucas S."/>
            <person name="Mica E."/>
            <person name="Maldonado J."/>
            <person name="Lazzari B."/>
            <person name="Bielenberg D."/>
            <person name="Pirona R."/>
            <person name="Miculan M."/>
            <person name="Barakat A."/>
            <person name="Testolin R."/>
            <person name="Stella A."/>
            <person name="Tartarini S."/>
            <person name="Tonutti P."/>
            <person name="Arus P."/>
            <person name="Orellana A."/>
            <person name="Wells C."/>
            <person name="Main D."/>
            <person name="Vizzotto G."/>
            <person name="Silva H."/>
            <person name="Salamini F."/>
            <person name="Schmutz J."/>
            <person name="Morgante M."/>
            <person name="Rokhsar D.S."/>
        </authorList>
    </citation>
    <scope>NUCLEOTIDE SEQUENCE [LARGE SCALE GENOMIC DNA]</scope>
    <source>
        <strain evidence="5">cv. Nemared</strain>
    </source>
</reference>
<keyword evidence="2" id="KW-1015">Disulfide bond</keyword>
<evidence type="ECO:0000313" key="5">
    <source>
        <dbReference type="Proteomes" id="UP000006882"/>
    </source>
</evidence>
<accession>M5Y4P3</accession>
<evidence type="ECO:0000256" key="1">
    <source>
        <dbReference type="ARBA" id="ARBA00022729"/>
    </source>
</evidence>
<dbReference type="Proteomes" id="UP000006882">
    <property type="component" value="Chromosome G1"/>
</dbReference>
<dbReference type="HOGENOM" id="CLU_1211544_0_0_1"/>
<organism evidence="4 5">
    <name type="scientific">Prunus persica</name>
    <name type="common">Peach</name>
    <name type="synonym">Amygdalus persica</name>
    <dbReference type="NCBI Taxonomy" id="3760"/>
    <lineage>
        <taxon>Eukaryota</taxon>
        <taxon>Viridiplantae</taxon>
        <taxon>Streptophyta</taxon>
        <taxon>Embryophyta</taxon>
        <taxon>Tracheophyta</taxon>
        <taxon>Spermatophyta</taxon>
        <taxon>Magnoliopsida</taxon>
        <taxon>eudicotyledons</taxon>
        <taxon>Gunneridae</taxon>
        <taxon>Pentapetalae</taxon>
        <taxon>rosids</taxon>
        <taxon>fabids</taxon>
        <taxon>Rosales</taxon>
        <taxon>Rosaceae</taxon>
        <taxon>Amygdaloideae</taxon>
        <taxon>Amygdaleae</taxon>
        <taxon>Prunus</taxon>
    </lineage>
</organism>
<dbReference type="PANTHER" id="PTHR32444:SF118">
    <property type="entry name" value="OS09G0551150 PROTEIN"/>
    <property type="match status" value="1"/>
</dbReference>